<name>A0ABQ7XSW1_BRANA</name>
<feature type="non-terminal residue" evidence="3">
    <location>
        <position position="1"/>
    </location>
</feature>
<keyword evidence="2" id="KW-1133">Transmembrane helix</keyword>
<evidence type="ECO:0000256" key="2">
    <source>
        <dbReference type="SAM" id="Phobius"/>
    </source>
</evidence>
<dbReference type="PANTHER" id="PTHR23273">
    <property type="entry name" value="REPLICATION FACTOR A 1, RFA1"/>
    <property type="match status" value="1"/>
</dbReference>
<feature type="transmembrane region" description="Helical" evidence="2">
    <location>
        <begin position="60"/>
        <end position="80"/>
    </location>
</feature>
<keyword evidence="2" id="KW-0812">Transmembrane</keyword>
<organism evidence="3 4">
    <name type="scientific">Brassica napus</name>
    <name type="common">Rape</name>
    <dbReference type="NCBI Taxonomy" id="3708"/>
    <lineage>
        <taxon>Eukaryota</taxon>
        <taxon>Viridiplantae</taxon>
        <taxon>Streptophyta</taxon>
        <taxon>Embryophyta</taxon>
        <taxon>Tracheophyta</taxon>
        <taxon>Spermatophyta</taxon>
        <taxon>Magnoliopsida</taxon>
        <taxon>eudicotyledons</taxon>
        <taxon>Gunneridae</taxon>
        <taxon>Pentapetalae</taxon>
        <taxon>rosids</taxon>
        <taxon>malvids</taxon>
        <taxon>Brassicales</taxon>
        <taxon>Brassicaceae</taxon>
        <taxon>Brassiceae</taxon>
        <taxon>Brassica</taxon>
    </lineage>
</organism>
<gene>
    <name evidence="3" type="ORF">HID58_086800</name>
</gene>
<keyword evidence="2" id="KW-0472">Membrane</keyword>
<dbReference type="EMBL" id="JAGKQM010000019">
    <property type="protein sequence ID" value="KAH0858539.1"/>
    <property type="molecule type" value="Genomic_DNA"/>
</dbReference>
<dbReference type="Gene3D" id="2.40.50.140">
    <property type="entry name" value="Nucleic acid-binding proteins"/>
    <property type="match status" value="2"/>
</dbReference>
<feature type="region of interest" description="Disordered" evidence="1">
    <location>
        <begin position="487"/>
        <end position="518"/>
    </location>
</feature>
<evidence type="ECO:0000313" key="4">
    <source>
        <dbReference type="Proteomes" id="UP000824890"/>
    </source>
</evidence>
<evidence type="ECO:0000256" key="1">
    <source>
        <dbReference type="SAM" id="MobiDB-lite"/>
    </source>
</evidence>
<dbReference type="SUPFAM" id="SSF50249">
    <property type="entry name" value="Nucleic acid-binding proteins"/>
    <property type="match status" value="1"/>
</dbReference>
<protein>
    <submittedName>
        <fullName evidence="3">Uncharacterized protein</fullName>
    </submittedName>
</protein>
<reference evidence="3 4" key="1">
    <citation type="submission" date="2021-05" db="EMBL/GenBank/DDBJ databases">
        <title>Genome Assembly of Synthetic Allotetraploid Brassica napus Reveals Homoeologous Exchanges between Subgenomes.</title>
        <authorList>
            <person name="Davis J.T."/>
        </authorList>
    </citation>
    <scope>NUCLEOTIDE SEQUENCE [LARGE SCALE GENOMIC DNA]</scope>
    <source>
        <strain evidence="4">cv. Da-Ae</strain>
        <tissue evidence="3">Seedling</tissue>
    </source>
</reference>
<sequence length="532" mass="60811">GISCLRHKTLSRTEPSNDDDSPHPYHFVFSDRRATNPRINRSNSTQSILSFRSINTSLMISFHLPLFLLLYMLIALLQPLKSQAMAMKRNGKSHVSSDSDEKVMFFKDVSLGPHETQLRFRLIHFWEARNPGTVIQGFIPPGHIKKYLPEMKQGSFYKLINFYGSKNKPMYRVTDHIATVSFTWNSEMSVLLDIPIPFDEDCFRFHSYEDFEANCDLKGDLYDVVGHMKLVDGQTLIERPTLDEVKITTTRHIMVHVQSHEDYFCKGPVMKLYLWDQAATDFCKKFKSYENTPTVLLVTAVNTKRTLAVTSMSPTRVFMDYDVQPTIDYFTWMPFLSALLRLMMLFMDLLGNIACTECHSYQRRKLIDLYEDKMYRAKIYVYDSNEQAFIVLLGDAGRDLTGRHASELVSSYFEANENKGPDHEVPVPEALINTIGQTHKFCVKVTYHNFSGNPRAITVTKILPLDTPPPTEASLGNDIAATSEETMQTGNDVCEPSKSCGDSAYEESKRTFDSVDPEKVKRPSCVESISLY</sequence>
<comment type="caution">
    <text evidence="3">The sequence shown here is derived from an EMBL/GenBank/DDBJ whole genome shotgun (WGS) entry which is preliminary data.</text>
</comment>
<dbReference type="Proteomes" id="UP000824890">
    <property type="component" value="Unassembled WGS sequence"/>
</dbReference>
<accession>A0ABQ7XSW1</accession>
<keyword evidence="4" id="KW-1185">Reference proteome</keyword>
<proteinExistence type="predicted"/>
<dbReference type="PANTHER" id="PTHR23273:SF158">
    <property type="entry name" value="REPLICATION FACTOR A C-TERMINAL DOMAIN-CONTAINING PROTEIN"/>
    <property type="match status" value="1"/>
</dbReference>
<evidence type="ECO:0000313" key="3">
    <source>
        <dbReference type="EMBL" id="KAH0858539.1"/>
    </source>
</evidence>
<feature type="compositionally biased region" description="Basic and acidic residues" evidence="1">
    <location>
        <begin position="506"/>
        <end position="518"/>
    </location>
</feature>
<dbReference type="InterPro" id="IPR012340">
    <property type="entry name" value="NA-bd_OB-fold"/>
</dbReference>